<proteinExistence type="predicted"/>
<feature type="transmembrane region" description="Helical" evidence="5">
    <location>
        <begin position="116"/>
        <end position="137"/>
    </location>
</feature>
<feature type="transmembrane region" description="Helical" evidence="5">
    <location>
        <begin position="81"/>
        <end position="104"/>
    </location>
</feature>
<name>A0A137P0N9_CONC2</name>
<evidence type="ECO:0000256" key="3">
    <source>
        <dbReference type="ARBA" id="ARBA00022989"/>
    </source>
</evidence>
<dbReference type="EMBL" id="KQ964575">
    <property type="protein sequence ID" value="KXN68451.1"/>
    <property type="molecule type" value="Genomic_DNA"/>
</dbReference>
<dbReference type="SUPFAM" id="SSF81321">
    <property type="entry name" value="Family A G protein-coupled receptor-like"/>
    <property type="match status" value="1"/>
</dbReference>
<protein>
    <recommendedName>
        <fullName evidence="6">G-protein coupled receptors family 1 profile domain-containing protein</fullName>
    </recommendedName>
</protein>
<sequence>MPAQAYCHSSLRPGHFSETFAILILSKFLIMFTILMISYTLITIKVYKSFSKVNSRNYSSSSSFKSEKPYTVYQKRIIIKLMILILMYMISLFPELANIFYVVVTHKAMTPAYDSLSGVTLSFSILVNSIFVLVYQIETRKILLSMLPRWIYKSKYNSKPSVL</sequence>
<feature type="transmembrane region" description="Helical" evidence="5">
    <location>
        <begin position="20"/>
        <end position="42"/>
    </location>
</feature>
<dbReference type="Proteomes" id="UP000070444">
    <property type="component" value="Unassembled WGS sequence"/>
</dbReference>
<evidence type="ECO:0000256" key="2">
    <source>
        <dbReference type="ARBA" id="ARBA00022692"/>
    </source>
</evidence>
<dbReference type="InterPro" id="IPR017452">
    <property type="entry name" value="GPCR_Rhodpsn_7TM"/>
</dbReference>
<dbReference type="AlphaFoldDB" id="A0A137P0N9"/>
<evidence type="ECO:0000313" key="7">
    <source>
        <dbReference type="EMBL" id="KXN68451.1"/>
    </source>
</evidence>
<keyword evidence="8" id="KW-1185">Reference proteome</keyword>
<keyword evidence="3 5" id="KW-1133">Transmembrane helix</keyword>
<evidence type="ECO:0000259" key="6">
    <source>
        <dbReference type="PROSITE" id="PS50262"/>
    </source>
</evidence>
<evidence type="ECO:0000256" key="4">
    <source>
        <dbReference type="ARBA" id="ARBA00023136"/>
    </source>
</evidence>
<keyword evidence="4 5" id="KW-0472">Membrane</keyword>
<reference evidence="7 8" key="1">
    <citation type="journal article" date="2015" name="Genome Biol. Evol.">
        <title>Phylogenomic analyses indicate that early fungi evolved digesting cell walls of algal ancestors of land plants.</title>
        <authorList>
            <person name="Chang Y."/>
            <person name="Wang S."/>
            <person name="Sekimoto S."/>
            <person name="Aerts A.L."/>
            <person name="Choi C."/>
            <person name="Clum A."/>
            <person name="LaButti K.M."/>
            <person name="Lindquist E.A."/>
            <person name="Yee Ngan C."/>
            <person name="Ohm R.A."/>
            <person name="Salamov A.A."/>
            <person name="Grigoriev I.V."/>
            <person name="Spatafora J.W."/>
            <person name="Berbee M.L."/>
        </authorList>
    </citation>
    <scope>NUCLEOTIDE SEQUENCE [LARGE SCALE GENOMIC DNA]</scope>
    <source>
        <strain evidence="7 8">NRRL 28638</strain>
    </source>
</reference>
<evidence type="ECO:0000256" key="5">
    <source>
        <dbReference type="SAM" id="Phobius"/>
    </source>
</evidence>
<accession>A0A137P0N9</accession>
<dbReference type="Gene3D" id="1.20.1070.10">
    <property type="entry name" value="Rhodopsin 7-helix transmembrane proteins"/>
    <property type="match status" value="1"/>
</dbReference>
<keyword evidence="2 5" id="KW-0812">Transmembrane</keyword>
<evidence type="ECO:0000256" key="1">
    <source>
        <dbReference type="ARBA" id="ARBA00004370"/>
    </source>
</evidence>
<organism evidence="7 8">
    <name type="scientific">Conidiobolus coronatus (strain ATCC 28846 / CBS 209.66 / NRRL 28638)</name>
    <name type="common">Delacroixia coronata</name>
    <dbReference type="NCBI Taxonomy" id="796925"/>
    <lineage>
        <taxon>Eukaryota</taxon>
        <taxon>Fungi</taxon>
        <taxon>Fungi incertae sedis</taxon>
        <taxon>Zoopagomycota</taxon>
        <taxon>Entomophthoromycotina</taxon>
        <taxon>Entomophthoromycetes</taxon>
        <taxon>Entomophthorales</taxon>
        <taxon>Ancylistaceae</taxon>
        <taxon>Conidiobolus</taxon>
    </lineage>
</organism>
<gene>
    <name evidence="7" type="ORF">CONCODRAFT_9298</name>
</gene>
<dbReference type="PROSITE" id="PS50262">
    <property type="entry name" value="G_PROTEIN_RECEP_F1_2"/>
    <property type="match status" value="1"/>
</dbReference>
<evidence type="ECO:0000313" key="8">
    <source>
        <dbReference type="Proteomes" id="UP000070444"/>
    </source>
</evidence>
<comment type="subcellular location">
    <subcellularLocation>
        <location evidence="1">Membrane</location>
    </subcellularLocation>
</comment>
<dbReference type="GO" id="GO:0016020">
    <property type="term" value="C:membrane"/>
    <property type="evidence" value="ECO:0007669"/>
    <property type="project" value="UniProtKB-SubCell"/>
</dbReference>
<feature type="domain" description="G-protein coupled receptors family 1 profile" evidence="6">
    <location>
        <begin position="1"/>
        <end position="135"/>
    </location>
</feature>